<reference evidence="6 7" key="1">
    <citation type="journal article" date="2017" name="Curr. Biol.">
        <title>Genome architecture and evolution of a unichromosomal asexual nematode.</title>
        <authorList>
            <person name="Fradin H."/>
            <person name="Zegar C."/>
            <person name="Gutwein M."/>
            <person name="Lucas J."/>
            <person name="Kovtun M."/>
            <person name="Corcoran D."/>
            <person name="Baugh L.R."/>
            <person name="Kiontke K."/>
            <person name="Gunsalus K."/>
            <person name="Fitch D.H."/>
            <person name="Piano F."/>
        </authorList>
    </citation>
    <scope>NUCLEOTIDE SEQUENCE [LARGE SCALE GENOMIC DNA]</scope>
    <source>
        <strain evidence="6">PF1309</strain>
    </source>
</reference>
<dbReference type="AlphaFoldDB" id="A0A2A2KCD7"/>
<evidence type="ECO:0000256" key="3">
    <source>
        <dbReference type="SAM" id="Coils"/>
    </source>
</evidence>
<dbReference type="STRING" id="2018661.A0A2A2KCD7"/>
<dbReference type="SUPFAM" id="SSF57667">
    <property type="entry name" value="beta-beta-alpha zinc fingers"/>
    <property type="match status" value="2"/>
</dbReference>
<protein>
    <recommendedName>
        <fullName evidence="5">C2H2-type domain-containing protein</fullName>
    </recommendedName>
</protein>
<dbReference type="Pfam" id="PF10037">
    <property type="entry name" value="MRP-S27"/>
    <property type="match status" value="1"/>
</dbReference>
<dbReference type="PROSITE" id="PS50157">
    <property type="entry name" value="ZINC_FINGER_C2H2_2"/>
    <property type="match status" value="4"/>
</dbReference>
<evidence type="ECO:0000256" key="2">
    <source>
        <dbReference type="PROSITE-ProRule" id="PRU00042"/>
    </source>
</evidence>
<dbReference type="PANTHER" id="PTHR21393:SF0">
    <property type="entry name" value="SMALL RIBOSOMAL SUBUNIT PROTEIN MS27"/>
    <property type="match status" value="1"/>
</dbReference>
<organism evidence="6 7">
    <name type="scientific">Diploscapter pachys</name>
    <dbReference type="NCBI Taxonomy" id="2018661"/>
    <lineage>
        <taxon>Eukaryota</taxon>
        <taxon>Metazoa</taxon>
        <taxon>Ecdysozoa</taxon>
        <taxon>Nematoda</taxon>
        <taxon>Chromadorea</taxon>
        <taxon>Rhabditida</taxon>
        <taxon>Rhabditina</taxon>
        <taxon>Rhabditomorpha</taxon>
        <taxon>Rhabditoidea</taxon>
        <taxon>Rhabditidae</taxon>
        <taxon>Diploscapter</taxon>
    </lineage>
</organism>
<evidence type="ECO:0000259" key="5">
    <source>
        <dbReference type="PROSITE" id="PS50157"/>
    </source>
</evidence>
<dbReference type="GO" id="GO:0008270">
    <property type="term" value="F:zinc ion binding"/>
    <property type="evidence" value="ECO:0007669"/>
    <property type="project" value="UniProtKB-KW"/>
</dbReference>
<dbReference type="GO" id="GO:0005739">
    <property type="term" value="C:mitochondrion"/>
    <property type="evidence" value="ECO:0007669"/>
    <property type="project" value="UniProtKB-SubCell"/>
</dbReference>
<dbReference type="SMART" id="SM00355">
    <property type="entry name" value="ZnF_C2H2"/>
    <property type="match status" value="9"/>
</dbReference>
<keyword evidence="2" id="KW-0862">Zinc</keyword>
<name>A0A2A2KCD7_9BILA</name>
<keyword evidence="7" id="KW-1185">Reference proteome</keyword>
<dbReference type="Proteomes" id="UP000218231">
    <property type="component" value="Unassembled WGS sequence"/>
</dbReference>
<feature type="domain" description="C2H2-type" evidence="5">
    <location>
        <begin position="647"/>
        <end position="676"/>
    </location>
</feature>
<sequence length="1102" mass="127063">MGTVPSERIFIKIFASTIIANKFFSTQMASQSQSQKRDSSGSDADNGAASDDDQNTERYKVPSLTDLSNRCMQFGNPHRYVLRFLMARGLVKKKHFIIHYLRYIAVHIMKLHYKVIEHVQANQKEIDELTQKIVACINANAKDLGLELVEHYDEESGVAYVVLITQLQQSKILSSGMTYNQDELYLLTSFVTEMAKNDGQMPHHAALCMGEKLPKPMTHAKVETFIDSLVRNKWIEFSGQNIRLQPRAIAELRTLFTDRYSLPKCSTCNKIVVNSANAAKCDDCTAIHHRICINRLFEQLDSDSAACSTAGCRFEFKKSDVNAHVTQTQTKTNDSDDSTDDEVKMIGYSYEQIDEQVLLYEEDSPSTSSMKNEYRPWVAKTDVGDINFVCQWNSCGEEFFDFLKLKSHVEANHLEYLGTYQFDSQIECPISGCSSVFADLNQLSRHITMHLFQARSQFVGYKEMLKSDEVKHIKSCAFEYCQVLYDGSVLNCSWKYCGMQFDDVTDLFDHVRTHVDLLDGTDRDEQKLHHCLWDLCEYKTTNKADLRRHVEHHSGEKSIACPFCSRFFGRIDNFLTHLKRNQRKESVDPSLQCQLCMKVCDDQKTLCSHVRRHFATKICDICGAAMPGPSMLNRHYQSAHTQRARVYDCPYENCNKTFYSQYDLICHQSVHEEPKFACETCGAKFRWKKVYEKHILQHQQEWSSRHSQLQQLLRSGDYEWISSVQKKFVGGGMASAVDVDAAVCIAEHKDQVNDIVDMLYKLRHTPNAANILASSEYAAVRLLLKHQPKTLVKLLNNPINYGIFLNDHTACMVIDYFLEKNDIQTAARIGTMVMQQEQMDNQLLNLLALHSCIKWVELPLDQQTMQIGEAAEEESTSEEDDREDEERTLKFPYLKNEYFDDHFDITNPQHLVGKTLLWVGKSTKGLKEEVAYSIQVLADLLYEKQAVLSTADWNKVLPTVKSLIVQRLTKQIEANPDEKIDQLLKKIGELSVEEGKEELKLSKAIRDKIDEIKDKEEKQLMEGQIKEFAAWNAKRKELVEVQAEKLQLKLKLEEIEKEKREIEAEKEKVFFFENRLTWEKKAERNEEIQKEMATTLKKKHAN</sequence>
<comment type="subcellular location">
    <subcellularLocation>
        <location evidence="1">Mitochondrion</location>
    </subcellularLocation>
</comment>
<feature type="coiled-coil region" evidence="3">
    <location>
        <begin position="1036"/>
        <end position="1075"/>
    </location>
</feature>
<feature type="domain" description="C2H2-type" evidence="5">
    <location>
        <begin position="529"/>
        <end position="558"/>
    </location>
</feature>
<feature type="domain" description="C2H2-type" evidence="5">
    <location>
        <begin position="490"/>
        <end position="514"/>
    </location>
</feature>
<keyword evidence="3" id="KW-0175">Coiled coil</keyword>
<dbReference type="InterPro" id="IPR036388">
    <property type="entry name" value="WH-like_DNA-bd_sf"/>
</dbReference>
<proteinExistence type="predicted"/>
<comment type="caution">
    <text evidence="6">The sequence shown here is derived from an EMBL/GenBank/DDBJ whole genome shotgun (WGS) entry which is preliminary data.</text>
</comment>
<evidence type="ECO:0000256" key="4">
    <source>
        <dbReference type="SAM" id="MobiDB-lite"/>
    </source>
</evidence>
<dbReference type="Gene3D" id="1.10.10.10">
    <property type="entry name" value="Winged helix-like DNA-binding domain superfamily/Winged helix DNA-binding domain"/>
    <property type="match status" value="1"/>
</dbReference>
<accession>A0A2A2KCD7</accession>
<dbReference type="OrthoDB" id="19830at2759"/>
<dbReference type="InterPro" id="IPR036236">
    <property type="entry name" value="Znf_C2H2_sf"/>
</dbReference>
<feature type="region of interest" description="Disordered" evidence="4">
    <location>
        <begin position="30"/>
        <end position="55"/>
    </location>
</feature>
<evidence type="ECO:0000313" key="6">
    <source>
        <dbReference type="EMBL" id="PAV71550.1"/>
    </source>
</evidence>
<dbReference type="InterPro" id="IPR013087">
    <property type="entry name" value="Znf_C2H2_type"/>
</dbReference>
<dbReference type="Gene3D" id="3.30.160.60">
    <property type="entry name" value="Classic Zinc Finger"/>
    <property type="match status" value="4"/>
</dbReference>
<keyword evidence="2" id="KW-0479">Metal-binding</keyword>
<keyword evidence="2" id="KW-0863">Zinc-finger</keyword>
<dbReference type="InterPro" id="IPR019266">
    <property type="entry name" value="Ribosomal_mS27"/>
</dbReference>
<dbReference type="InterPro" id="IPR034913">
    <property type="entry name" value="mS27/PTCD2"/>
</dbReference>
<dbReference type="PANTHER" id="PTHR21393">
    <property type="entry name" value="MITOCHONDRIAL 28S RIBOSOMAL PROTEIN S27"/>
    <property type="match status" value="1"/>
</dbReference>
<feature type="domain" description="C2H2-type" evidence="5">
    <location>
        <begin position="676"/>
        <end position="703"/>
    </location>
</feature>
<gene>
    <name evidence="6" type="ORF">WR25_15088</name>
</gene>
<dbReference type="PROSITE" id="PS00028">
    <property type="entry name" value="ZINC_FINGER_C2H2_1"/>
    <property type="match status" value="7"/>
</dbReference>
<evidence type="ECO:0000313" key="7">
    <source>
        <dbReference type="Proteomes" id="UP000218231"/>
    </source>
</evidence>
<dbReference type="EMBL" id="LIAE01008988">
    <property type="protein sequence ID" value="PAV71550.1"/>
    <property type="molecule type" value="Genomic_DNA"/>
</dbReference>
<evidence type="ECO:0000256" key="1">
    <source>
        <dbReference type="ARBA" id="ARBA00004173"/>
    </source>
</evidence>